<keyword evidence="6" id="KW-0812">Transmembrane</keyword>
<dbReference type="InterPro" id="IPR017907">
    <property type="entry name" value="Znf_RING_CS"/>
</dbReference>
<dbReference type="Pfam" id="PF13445">
    <property type="entry name" value="zf-RING_UBOX"/>
    <property type="match status" value="1"/>
</dbReference>
<evidence type="ECO:0000259" key="7">
    <source>
        <dbReference type="PROSITE" id="PS50089"/>
    </source>
</evidence>
<evidence type="ECO:0000256" key="6">
    <source>
        <dbReference type="SAM" id="Phobius"/>
    </source>
</evidence>
<feature type="transmembrane region" description="Helical" evidence="6">
    <location>
        <begin position="204"/>
        <end position="225"/>
    </location>
</feature>
<keyword evidence="9" id="KW-1185">Reference proteome</keyword>
<evidence type="ECO:0000313" key="8">
    <source>
        <dbReference type="EMBL" id="KAK2966674.1"/>
    </source>
</evidence>
<dbReference type="AlphaFoldDB" id="A0AA88U0F2"/>
<keyword evidence="6" id="KW-1133">Transmembrane helix</keyword>
<accession>A0AA88U0F2</accession>
<evidence type="ECO:0000256" key="4">
    <source>
        <dbReference type="PROSITE-ProRule" id="PRU00175"/>
    </source>
</evidence>
<proteinExistence type="predicted"/>
<dbReference type="PANTHER" id="PTHR22894:SF6">
    <property type="entry name" value="E3 UBIQUITIN-PROTEIN LIGASE RNF170-LIKE ISOFORM X1"/>
    <property type="match status" value="1"/>
</dbReference>
<dbReference type="Proteomes" id="UP001187471">
    <property type="component" value="Unassembled WGS sequence"/>
</dbReference>
<feature type="domain" description="RING-type" evidence="7">
    <location>
        <begin position="63"/>
        <end position="106"/>
    </location>
</feature>
<feature type="transmembrane region" description="Helical" evidence="6">
    <location>
        <begin position="173"/>
        <end position="192"/>
    </location>
</feature>
<keyword evidence="6" id="KW-0472">Membrane</keyword>
<dbReference type="Gene3D" id="3.30.40.10">
    <property type="entry name" value="Zinc/RING finger domain, C3HC4 (zinc finger)"/>
    <property type="match status" value="1"/>
</dbReference>
<feature type="compositionally biased region" description="Basic and acidic residues" evidence="5">
    <location>
        <begin position="21"/>
        <end position="58"/>
    </location>
</feature>
<keyword evidence="3" id="KW-0862">Zinc</keyword>
<evidence type="ECO:0000313" key="9">
    <source>
        <dbReference type="Proteomes" id="UP001187471"/>
    </source>
</evidence>
<organism evidence="8 9">
    <name type="scientific">Escallonia rubra</name>
    <dbReference type="NCBI Taxonomy" id="112253"/>
    <lineage>
        <taxon>Eukaryota</taxon>
        <taxon>Viridiplantae</taxon>
        <taxon>Streptophyta</taxon>
        <taxon>Embryophyta</taxon>
        <taxon>Tracheophyta</taxon>
        <taxon>Spermatophyta</taxon>
        <taxon>Magnoliopsida</taxon>
        <taxon>eudicotyledons</taxon>
        <taxon>Gunneridae</taxon>
        <taxon>Pentapetalae</taxon>
        <taxon>asterids</taxon>
        <taxon>campanulids</taxon>
        <taxon>Escalloniales</taxon>
        <taxon>Escalloniaceae</taxon>
        <taxon>Escallonia</taxon>
    </lineage>
</organism>
<gene>
    <name evidence="8" type="ORF">RJ640_002372</name>
</gene>
<evidence type="ECO:0000256" key="3">
    <source>
        <dbReference type="ARBA" id="ARBA00022833"/>
    </source>
</evidence>
<dbReference type="InterPro" id="IPR001841">
    <property type="entry name" value="Znf_RING"/>
</dbReference>
<dbReference type="InterPro" id="IPR038896">
    <property type="entry name" value="RNF170"/>
</dbReference>
<feature type="region of interest" description="Disordered" evidence="5">
    <location>
        <begin position="1"/>
        <end position="58"/>
    </location>
</feature>
<keyword evidence="2 4" id="KW-0863">Zinc-finger</keyword>
<protein>
    <recommendedName>
        <fullName evidence="7">RING-type domain-containing protein</fullName>
    </recommendedName>
</protein>
<dbReference type="SUPFAM" id="SSF57850">
    <property type="entry name" value="RING/U-box"/>
    <property type="match status" value="1"/>
</dbReference>
<dbReference type="GO" id="GO:0008270">
    <property type="term" value="F:zinc ion binding"/>
    <property type="evidence" value="ECO:0007669"/>
    <property type="project" value="UniProtKB-KW"/>
</dbReference>
<comment type="caution">
    <text evidence="8">The sequence shown here is derived from an EMBL/GenBank/DDBJ whole genome shotgun (WGS) entry which is preliminary data.</text>
</comment>
<sequence length="242" mass="27576">MLEGGRGEGGGTEMTRNPDFPVERRNDEGTDNRDEGRGTAENSERVVNEGKRDGDRPPEDDCCPICFGDFTIACKTCCGHWFCATCILQFWNYRAALEKCKCPICSRPISKLTPEVSLLVLQEKEVVDVLKGVQRYNRLFQGGACGLMLKALELPLLLKRMFRELMDPDRFRANYYTMRFLALLMSFIYNISRFDFIPTGGMGIRRLFDLCAISLAVILCLVGICRRLMLRRRVRLLAAVQH</sequence>
<keyword evidence="1" id="KW-0479">Metal-binding</keyword>
<evidence type="ECO:0000256" key="1">
    <source>
        <dbReference type="ARBA" id="ARBA00022723"/>
    </source>
</evidence>
<dbReference type="GO" id="GO:0061630">
    <property type="term" value="F:ubiquitin protein ligase activity"/>
    <property type="evidence" value="ECO:0007669"/>
    <property type="project" value="InterPro"/>
</dbReference>
<evidence type="ECO:0000256" key="2">
    <source>
        <dbReference type="ARBA" id="ARBA00022771"/>
    </source>
</evidence>
<name>A0AA88U0F2_9ASTE</name>
<dbReference type="PROSITE" id="PS00518">
    <property type="entry name" value="ZF_RING_1"/>
    <property type="match status" value="1"/>
</dbReference>
<reference evidence="8" key="1">
    <citation type="submission" date="2022-12" db="EMBL/GenBank/DDBJ databases">
        <title>Draft genome assemblies for two species of Escallonia (Escalloniales).</title>
        <authorList>
            <person name="Chanderbali A."/>
            <person name="Dervinis C."/>
            <person name="Anghel I."/>
            <person name="Soltis D."/>
            <person name="Soltis P."/>
            <person name="Zapata F."/>
        </authorList>
    </citation>
    <scope>NUCLEOTIDE SEQUENCE</scope>
    <source>
        <strain evidence="8">UCBG92.1500</strain>
        <tissue evidence="8">Leaf</tissue>
    </source>
</reference>
<dbReference type="InterPro" id="IPR027370">
    <property type="entry name" value="Znf-RING_euk"/>
</dbReference>
<dbReference type="PROSITE" id="PS50089">
    <property type="entry name" value="ZF_RING_2"/>
    <property type="match status" value="1"/>
</dbReference>
<dbReference type="SMART" id="SM00184">
    <property type="entry name" value="RING"/>
    <property type="match status" value="1"/>
</dbReference>
<dbReference type="EMBL" id="JAVXUO010003110">
    <property type="protein sequence ID" value="KAK2966674.1"/>
    <property type="molecule type" value="Genomic_DNA"/>
</dbReference>
<evidence type="ECO:0000256" key="5">
    <source>
        <dbReference type="SAM" id="MobiDB-lite"/>
    </source>
</evidence>
<dbReference type="InterPro" id="IPR013083">
    <property type="entry name" value="Znf_RING/FYVE/PHD"/>
</dbReference>
<dbReference type="PANTHER" id="PTHR22894">
    <property type="entry name" value="RING-TYPE DOMAIN-CONTAINING PROTEIN"/>
    <property type="match status" value="1"/>
</dbReference>